<keyword evidence="1" id="KW-1133">Transmembrane helix</keyword>
<reference evidence="3" key="1">
    <citation type="journal article" date="2019" name="Int. J. Syst. Evol. Microbiol.">
        <title>The Global Catalogue of Microorganisms (GCM) 10K type strain sequencing project: providing services to taxonomists for standard genome sequencing and annotation.</title>
        <authorList>
            <consortium name="The Broad Institute Genomics Platform"/>
            <consortium name="The Broad Institute Genome Sequencing Center for Infectious Disease"/>
            <person name="Wu L."/>
            <person name="Ma J."/>
        </authorList>
    </citation>
    <scope>NUCLEOTIDE SEQUENCE [LARGE SCALE GENOMIC DNA]</scope>
    <source>
        <strain evidence="3">JCM 17810</strain>
    </source>
</reference>
<evidence type="ECO:0008006" key="4">
    <source>
        <dbReference type="Google" id="ProtNLM"/>
    </source>
</evidence>
<keyword evidence="1" id="KW-0472">Membrane</keyword>
<dbReference type="Pfam" id="PF04075">
    <property type="entry name" value="F420H2_quin_red"/>
    <property type="match status" value="1"/>
</dbReference>
<dbReference type="InterPro" id="IPR012349">
    <property type="entry name" value="Split_barrel_FMN-bd"/>
</dbReference>
<dbReference type="RefSeq" id="WP_345216119.1">
    <property type="nucleotide sequence ID" value="NZ_BAABGN010000008.1"/>
</dbReference>
<dbReference type="EMBL" id="BAABGN010000008">
    <property type="protein sequence ID" value="GAA4423889.1"/>
    <property type="molecule type" value="Genomic_DNA"/>
</dbReference>
<dbReference type="Proteomes" id="UP001500622">
    <property type="component" value="Unassembled WGS sequence"/>
</dbReference>
<dbReference type="NCBIfam" id="TIGR00026">
    <property type="entry name" value="hi_GC_TIGR00026"/>
    <property type="match status" value="1"/>
</dbReference>
<dbReference type="InterPro" id="IPR004378">
    <property type="entry name" value="F420H2_quin_Rdtase"/>
</dbReference>
<evidence type="ECO:0000313" key="3">
    <source>
        <dbReference type="Proteomes" id="UP001500622"/>
    </source>
</evidence>
<evidence type="ECO:0000313" key="2">
    <source>
        <dbReference type="EMBL" id="GAA4423889.1"/>
    </source>
</evidence>
<keyword evidence="1" id="KW-0812">Transmembrane</keyword>
<organism evidence="2 3">
    <name type="scientific">Georgenia halophila</name>
    <dbReference type="NCBI Taxonomy" id="620889"/>
    <lineage>
        <taxon>Bacteria</taxon>
        <taxon>Bacillati</taxon>
        <taxon>Actinomycetota</taxon>
        <taxon>Actinomycetes</taxon>
        <taxon>Micrococcales</taxon>
        <taxon>Bogoriellaceae</taxon>
        <taxon>Georgenia</taxon>
    </lineage>
</organism>
<dbReference type="Gene3D" id="2.30.110.10">
    <property type="entry name" value="Electron Transport, Fmn-binding Protein, Chain A"/>
    <property type="match status" value="1"/>
</dbReference>
<keyword evidence="3" id="KW-1185">Reference proteome</keyword>
<protein>
    <recommendedName>
        <fullName evidence="4">Nitroreductase family deazaflavin-dependent oxidoreductase</fullName>
    </recommendedName>
</protein>
<gene>
    <name evidence="2" type="ORF">GCM10023169_20060</name>
</gene>
<name>A0ABP8L8U2_9MICO</name>
<evidence type="ECO:0000256" key="1">
    <source>
        <dbReference type="SAM" id="Phobius"/>
    </source>
</evidence>
<sequence>MRRIPRPLARAPIGIFTSGFGWVFRGLLVMVEHTGRKSGLSRHVVLEVIAAEVDAVVVVAGYGAKAQWFRNVLADPRVRLWHRRARGVPARASRLPPPEAREVFERYRREKPSRLRALGRTLEIPVLLRPGPFPEDIGETLPLVRITRTPTEPTRT</sequence>
<feature type="transmembrane region" description="Helical" evidence="1">
    <location>
        <begin position="12"/>
        <end position="31"/>
    </location>
</feature>
<proteinExistence type="predicted"/>
<feature type="transmembrane region" description="Helical" evidence="1">
    <location>
        <begin position="43"/>
        <end position="64"/>
    </location>
</feature>
<comment type="caution">
    <text evidence="2">The sequence shown here is derived from an EMBL/GenBank/DDBJ whole genome shotgun (WGS) entry which is preliminary data.</text>
</comment>
<accession>A0ABP8L8U2</accession>